<feature type="non-terminal residue" evidence="1">
    <location>
        <position position="84"/>
    </location>
</feature>
<name>A0A816JVN0_BRANA</name>
<accession>A0A816JVN0</accession>
<reference evidence="1" key="1">
    <citation type="submission" date="2021-01" db="EMBL/GenBank/DDBJ databases">
        <authorList>
            <consortium name="Genoscope - CEA"/>
            <person name="William W."/>
        </authorList>
    </citation>
    <scope>NUCLEOTIDE SEQUENCE</scope>
</reference>
<organism evidence="1">
    <name type="scientific">Brassica napus</name>
    <name type="common">Rape</name>
    <dbReference type="NCBI Taxonomy" id="3708"/>
    <lineage>
        <taxon>Eukaryota</taxon>
        <taxon>Viridiplantae</taxon>
        <taxon>Streptophyta</taxon>
        <taxon>Embryophyta</taxon>
        <taxon>Tracheophyta</taxon>
        <taxon>Spermatophyta</taxon>
        <taxon>Magnoliopsida</taxon>
        <taxon>eudicotyledons</taxon>
        <taxon>Gunneridae</taxon>
        <taxon>Pentapetalae</taxon>
        <taxon>rosids</taxon>
        <taxon>malvids</taxon>
        <taxon>Brassicales</taxon>
        <taxon>Brassicaceae</taxon>
        <taxon>Brassiceae</taxon>
        <taxon>Brassica</taxon>
    </lineage>
</organism>
<dbReference type="EMBL" id="HG994368">
    <property type="protein sequence ID" value="CAF1865788.1"/>
    <property type="molecule type" value="Genomic_DNA"/>
</dbReference>
<dbReference type="Proteomes" id="UP001295469">
    <property type="component" value="Chromosome C04"/>
</dbReference>
<evidence type="ECO:0000313" key="1">
    <source>
        <dbReference type="EMBL" id="CAF1865788.1"/>
    </source>
</evidence>
<proteinExistence type="predicted"/>
<protein>
    <submittedName>
        <fullName evidence="1">(rape) hypothetical protein</fullName>
    </submittedName>
</protein>
<dbReference type="AlphaFoldDB" id="A0A816JVN0"/>
<gene>
    <name evidence="1" type="ORF">DARMORV10_C04P61520.1</name>
</gene>
<sequence length="84" mass="9852">TIANILHQKKKKNYSEYSIENILRGMPNEKIVDMRENIIKLVPKIVYTKPNRQKTDEETLEDAFDVAVKGVVERIKGIRRKIQD</sequence>